<evidence type="ECO:0000313" key="7">
    <source>
        <dbReference type="EMBL" id="VVD90164.1"/>
    </source>
</evidence>
<dbReference type="InterPro" id="IPR029039">
    <property type="entry name" value="Flavoprotein-like_sf"/>
</dbReference>
<evidence type="ECO:0000256" key="4">
    <source>
        <dbReference type="ARBA" id="ARBA00023002"/>
    </source>
</evidence>
<keyword evidence="4" id="KW-0560">Oxidoreductase</keyword>
<sequence length="208" mass="21830">MTYAVTISGSPSAASRSARLLRFVESELAEAGIEVRRIDIRALSPAALLAADTSHDDLRYALAQVAGAQAVVVATPVYKAAYSGLLKAFLDVLPQDGLADKLVAPFATGGSPAHLLALDYALKPVLSALGAQHILRGVFAVDQQVPKEEDATLDAAIAERLGASVDQLSQWLHEREVIRQWPANAAGDIRSARSARSAQGAARPTLAA</sequence>
<evidence type="ECO:0000259" key="6">
    <source>
        <dbReference type="Pfam" id="PF03358"/>
    </source>
</evidence>
<evidence type="ECO:0000256" key="5">
    <source>
        <dbReference type="SAM" id="MobiDB-lite"/>
    </source>
</evidence>
<dbReference type="RefSeq" id="WP_150668318.1">
    <property type="nucleotide sequence ID" value="NZ_CABPSB010000004.1"/>
</dbReference>
<evidence type="ECO:0000313" key="8">
    <source>
        <dbReference type="Proteomes" id="UP000406256"/>
    </source>
</evidence>
<accession>A0A5E4TU93</accession>
<dbReference type="GO" id="GO:0046306">
    <property type="term" value="P:alkanesulfonate catabolic process"/>
    <property type="evidence" value="ECO:0007669"/>
    <property type="project" value="InterPro"/>
</dbReference>
<comment type="similarity">
    <text evidence="1">Belongs to the SsuE family.</text>
</comment>
<name>A0A5E4TU93_9BURK</name>
<feature type="region of interest" description="Disordered" evidence="5">
    <location>
        <begin position="189"/>
        <end position="208"/>
    </location>
</feature>
<protein>
    <submittedName>
        <fullName evidence="7">FMN reductase (NADPH)</fullName>
    </submittedName>
</protein>
<evidence type="ECO:0000256" key="2">
    <source>
        <dbReference type="ARBA" id="ARBA00022630"/>
    </source>
</evidence>
<dbReference type="Gene3D" id="3.40.50.360">
    <property type="match status" value="1"/>
</dbReference>
<dbReference type="NCBIfam" id="TIGR03567">
    <property type="entry name" value="FMN_reduc_SsuE"/>
    <property type="match status" value="1"/>
</dbReference>
<dbReference type="Proteomes" id="UP000406256">
    <property type="component" value="Unassembled WGS sequence"/>
</dbReference>
<dbReference type="InterPro" id="IPR005025">
    <property type="entry name" value="FMN_Rdtase-like_dom"/>
</dbReference>
<dbReference type="Pfam" id="PF03358">
    <property type="entry name" value="FMN_red"/>
    <property type="match status" value="1"/>
</dbReference>
<dbReference type="PANTHER" id="PTHR43408:SF1">
    <property type="entry name" value="FMN REDUCTASE (NADPH)"/>
    <property type="match status" value="1"/>
</dbReference>
<evidence type="ECO:0000256" key="1">
    <source>
        <dbReference type="ARBA" id="ARBA00005990"/>
    </source>
</evidence>
<dbReference type="InterPro" id="IPR020048">
    <property type="entry name" value="NADPH-dep_FMN_reduc_SsuE"/>
</dbReference>
<keyword evidence="8" id="KW-1185">Reference proteome</keyword>
<dbReference type="SUPFAM" id="SSF52218">
    <property type="entry name" value="Flavoproteins"/>
    <property type="match status" value="1"/>
</dbReference>
<dbReference type="AlphaFoldDB" id="A0A5E4TU93"/>
<gene>
    <name evidence="7" type="ORF">PAN31108_01575</name>
</gene>
<keyword evidence="3" id="KW-0288">FMN</keyword>
<dbReference type="GO" id="GO:0008752">
    <property type="term" value="F:FMN reductase [NAD(P)H] activity"/>
    <property type="evidence" value="ECO:0007669"/>
    <property type="project" value="InterPro"/>
</dbReference>
<dbReference type="InterPro" id="IPR051814">
    <property type="entry name" value="NAD(P)H-dep_FMN_reductase"/>
</dbReference>
<feature type="domain" description="NADPH-dependent FMN reductase-like" evidence="6">
    <location>
        <begin position="5"/>
        <end position="144"/>
    </location>
</feature>
<reference evidence="7 8" key="1">
    <citation type="submission" date="2019-08" db="EMBL/GenBank/DDBJ databases">
        <authorList>
            <person name="Peeters C."/>
        </authorList>
    </citation>
    <scope>NUCLEOTIDE SEQUENCE [LARGE SCALE GENOMIC DNA]</scope>
    <source>
        <strain evidence="7 8">LMG 31108</strain>
    </source>
</reference>
<dbReference type="PANTHER" id="PTHR43408">
    <property type="entry name" value="FMN REDUCTASE (NADPH)"/>
    <property type="match status" value="1"/>
</dbReference>
<proteinExistence type="inferred from homology"/>
<keyword evidence="2" id="KW-0285">Flavoprotein</keyword>
<organism evidence="7 8">
    <name type="scientific">Pandoraea anhela</name>
    <dbReference type="NCBI Taxonomy" id="2508295"/>
    <lineage>
        <taxon>Bacteria</taxon>
        <taxon>Pseudomonadati</taxon>
        <taxon>Pseudomonadota</taxon>
        <taxon>Betaproteobacteria</taxon>
        <taxon>Burkholderiales</taxon>
        <taxon>Burkholderiaceae</taxon>
        <taxon>Pandoraea</taxon>
    </lineage>
</organism>
<evidence type="ECO:0000256" key="3">
    <source>
        <dbReference type="ARBA" id="ARBA00022643"/>
    </source>
</evidence>
<dbReference type="OrthoDB" id="1643408at2"/>
<dbReference type="EMBL" id="CABPSB010000004">
    <property type="protein sequence ID" value="VVD90164.1"/>
    <property type="molecule type" value="Genomic_DNA"/>
</dbReference>